<dbReference type="EMBL" id="LJIX01000006">
    <property type="protein sequence ID" value="KQL18066.1"/>
    <property type="molecule type" value="Genomic_DNA"/>
</dbReference>
<dbReference type="Proteomes" id="UP000050996">
    <property type="component" value="Unassembled WGS sequence"/>
</dbReference>
<dbReference type="AlphaFoldDB" id="A0A0Q3VFW4"/>
<evidence type="ECO:0000313" key="1">
    <source>
        <dbReference type="EMBL" id="KQL18066.1"/>
    </source>
</evidence>
<accession>A0A0Q3VFW4</accession>
<dbReference type="InterPro" id="IPR038559">
    <property type="entry name" value="XkdN-like_sf"/>
</dbReference>
<dbReference type="Gene3D" id="3.30.2220.30">
    <property type="match status" value="1"/>
</dbReference>
<name>A0A0Q3VFW4_9BACI</name>
<proteinExistence type="predicted"/>
<keyword evidence="2" id="KW-1185">Reference proteome</keyword>
<reference evidence="1 2" key="1">
    <citation type="submission" date="2015-09" db="EMBL/GenBank/DDBJ databases">
        <title>Genome sequencing project for genomic taxonomy and phylogenomics of Bacillus-like bacteria.</title>
        <authorList>
            <person name="Liu B."/>
            <person name="Wang J."/>
            <person name="Zhu Y."/>
            <person name="Liu G."/>
            <person name="Chen Q."/>
            <person name="Chen Z."/>
            <person name="Lan J."/>
            <person name="Che J."/>
            <person name="Ge C."/>
            <person name="Shi H."/>
            <person name="Pan Z."/>
            <person name="Liu X."/>
        </authorList>
    </citation>
    <scope>NUCLEOTIDE SEQUENCE [LARGE SCALE GENOMIC DNA]</scope>
    <source>
        <strain evidence="1 2">FJAT-18043</strain>
    </source>
</reference>
<organism evidence="1 2">
    <name type="scientific">Cytobacillus solani</name>
    <dbReference type="NCBI Taxonomy" id="1637975"/>
    <lineage>
        <taxon>Bacteria</taxon>
        <taxon>Bacillati</taxon>
        <taxon>Bacillota</taxon>
        <taxon>Bacilli</taxon>
        <taxon>Bacillales</taxon>
        <taxon>Bacillaceae</taxon>
        <taxon>Cytobacillus</taxon>
    </lineage>
</organism>
<dbReference type="Pfam" id="PF08890">
    <property type="entry name" value="Phage_TAC_5"/>
    <property type="match status" value="1"/>
</dbReference>
<dbReference type="InterPro" id="IPR014986">
    <property type="entry name" value="XkdN-like"/>
</dbReference>
<evidence type="ECO:0000313" key="2">
    <source>
        <dbReference type="Proteomes" id="UP000050996"/>
    </source>
</evidence>
<comment type="caution">
    <text evidence="1">The sequence shown here is derived from an EMBL/GenBank/DDBJ whole genome shotgun (WGS) entry which is preliminary data.</text>
</comment>
<gene>
    <name evidence="1" type="ORF">AN957_05190</name>
</gene>
<dbReference type="STRING" id="1637975.AN957_05190"/>
<protein>
    <submittedName>
        <fullName evidence="1">Phage portal protein</fullName>
    </submittedName>
</protein>
<dbReference type="RefSeq" id="WP_053478963.1">
    <property type="nucleotide sequence ID" value="NZ_CP085712.1"/>
</dbReference>
<dbReference type="PATRIC" id="fig|1637975.4.peg.734"/>
<sequence length="131" mass="15082">MSKLQAFFSQNVKFNKQLDVIISERFIDENGKLIPWKIRSMSEKENELIRKNTPRDKKGNIEGESYAAKLVTESVVFPNLKDPDLQKSYGVMGAEDLLKEMLLSGEYSRLCQKVQEANGFDINEMIQYAKN</sequence>